<keyword evidence="3" id="KW-0964">Secreted</keyword>
<keyword evidence="7" id="KW-0378">Hydrolase</keyword>
<dbReference type="Pfam" id="PF05701">
    <property type="entry name" value="WEMBL"/>
    <property type="match status" value="2"/>
</dbReference>
<feature type="compositionally biased region" description="Basic and acidic residues" evidence="16">
    <location>
        <begin position="443"/>
        <end position="453"/>
    </location>
</feature>
<organism evidence="18 19">
    <name type="scientific">Salix brachista</name>
    <dbReference type="NCBI Taxonomy" id="2182728"/>
    <lineage>
        <taxon>Eukaryota</taxon>
        <taxon>Viridiplantae</taxon>
        <taxon>Streptophyta</taxon>
        <taxon>Embryophyta</taxon>
        <taxon>Tracheophyta</taxon>
        <taxon>Spermatophyta</taxon>
        <taxon>Magnoliopsida</taxon>
        <taxon>eudicotyledons</taxon>
        <taxon>Gunneridae</taxon>
        <taxon>Pentapetalae</taxon>
        <taxon>rosids</taxon>
        <taxon>fabids</taxon>
        <taxon>Malpighiales</taxon>
        <taxon>Salicaceae</taxon>
        <taxon>Saliceae</taxon>
        <taxon>Salix</taxon>
    </lineage>
</organism>
<evidence type="ECO:0000256" key="3">
    <source>
        <dbReference type="ARBA" id="ARBA00022525"/>
    </source>
</evidence>
<dbReference type="PROSITE" id="PS50015">
    <property type="entry name" value="SAP_B"/>
    <property type="match status" value="2"/>
</dbReference>
<feature type="region of interest" description="Disordered" evidence="16">
    <location>
        <begin position="1"/>
        <end position="25"/>
    </location>
</feature>
<evidence type="ECO:0000256" key="13">
    <source>
        <dbReference type="ARBA" id="ARBA00041094"/>
    </source>
</evidence>
<evidence type="ECO:0000313" key="18">
    <source>
        <dbReference type="EMBL" id="KAB5552234.1"/>
    </source>
</evidence>
<name>A0A5N5MAN6_9ROSI</name>
<dbReference type="InterPro" id="IPR008138">
    <property type="entry name" value="SapB_2"/>
</dbReference>
<dbReference type="FunFam" id="1.10.225.10:FF:000008">
    <property type="entry name" value="Pulmonary surfactant-associated protein B"/>
    <property type="match status" value="1"/>
</dbReference>
<keyword evidence="19" id="KW-1185">Reference proteome</keyword>
<dbReference type="GO" id="GO:0006629">
    <property type="term" value="P:lipid metabolic process"/>
    <property type="evidence" value="ECO:0007669"/>
    <property type="project" value="InterPro"/>
</dbReference>
<evidence type="ECO:0000256" key="6">
    <source>
        <dbReference type="ARBA" id="ARBA00022737"/>
    </source>
</evidence>
<keyword evidence="5" id="KW-0732">Signal</keyword>
<keyword evidence="9" id="KW-0865">Zymogen</keyword>
<dbReference type="SMART" id="SM00741">
    <property type="entry name" value="SapB"/>
    <property type="match status" value="2"/>
</dbReference>
<evidence type="ECO:0000259" key="17">
    <source>
        <dbReference type="PROSITE" id="PS50015"/>
    </source>
</evidence>
<feature type="domain" description="Saposin B-type" evidence="17">
    <location>
        <begin position="753"/>
        <end position="833"/>
    </location>
</feature>
<keyword evidence="8 15" id="KW-0175">Coiled coil</keyword>
<feature type="region of interest" description="Disordered" evidence="16">
    <location>
        <begin position="484"/>
        <end position="522"/>
    </location>
</feature>
<keyword evidence="6" id="KW-0677">Repeat</keyword>
<dbReference type="InterPro" id="IPR007856">
    <property type="entry name" value="SapB_1"/>
</dbReference>
<evidence type="ECO:0000256" key="9">
    <source>
        <dbReference type="ARBA" id="ARBA00023145"/>
    </source>
</evidence>
<evidence type="ECO:0000256" key="12">
    <source>
        <dbReference type="ARBA" id="ARBA00037221"/>
    </source>
</evidence>
<comment type="caution">
    <text evidence="18">The sequence shown here is derived from an EMBL/GenBank/DDBJ whole genome shotgun (WGS) entry which is preliminary data.</text>
</comment>
<sequence>MSALDSGSKFLGRENGSGSESMRAEIDTSAPFQSVKEAVSRFGGVDLNVAVMVCAVYKTVFEDVDIAKVEEQAALSEKDRFVKERETLDILKELETTKAIVEELELRLQKQATEVNATLESSADDRNNFDEEKKDNPENLKGGHQNLMGGLSSLPSSASGLILMELKQAKLNLSTTTNDLADSRTSVELNNKLEKESISLEKARERLTLNSLKISSLEEELNLTKQKLQLAKDDEMNGGSGNPLDISRELQRLSSEAEQFKKMGDAANSEVLRTISEVEQTKGRIKSAEIRLVAARKMKEAARAAEAVALAEIKALSSHENSTRNSTQKPEGSTLTFEDYSFLTCKARGAKELSKTKVADAMFQVDEANDSKMEILKKVEEATDEVTNKRKALEEALSRVEAANKEKLAVEDALRMWRSEHGQKRRSTIPISTKFKNSHSSPYRKDSRLRDVNGLDPKPILKLTPSIGQILSRKLLLSEESQIRARSEKGTVKRKVSLGQMLGKHNGDGPSSRKVDKLNRQKQFPEKRKKFGFSQFSLLLRKQSKKRKPTPNLRNLSLKMVAVTYHAIHLFLNLQVIMDMRIGVLFVLTLSAAGSTAARQMAATEIFRTAIKTYDISERYYNVTVSKVEFQQWMLAVTLAIILDITAILKNQEREKHIQTSYTVTKKDEVCTLCEEFAAQALDYMAENQTQTEILETLHKTCSQLTTFKQECITLVDYYSSIVFSYIASVQSDDLCRKYNLCHEMEIFSAKLQEDSCSICQHAISEVLVKLKDPDTQLEIIDLLLKACNSMENYAKKCKRLVFEYGPLILINAEQFLETTDVCTLLHACKDSGEQASTKLKADS</sequence>
<proteinExistence type="inferred from homology"/>
<keyword evidence="4" id="KW-0645">Protease</keyword>
<dbReference type="Pfam" id="PF05184">
    <property type="entry name" value="SapB_1"/>
    <property type="match status" value="2"/>
</dbReference>
<comment type="function">
    <text evidence="12">Pulmonary surfactant-associated proteins promote alveolar stability by lowering the surface tension at the air-liquid interface in the peripheral air spaces. SP-B increases the collapse pressure of palmitic acid to nearly 70 millinewtons per meter.</text>
</comment>
<evidence type="ECO:0000256" key="10">
    <source>
        <dbReference type="ARBA" id="ARBA00023157"/>
    </source>
</evidence>
<feature type="compositionally biased region" description="Polar residues" evidence="16">
    <location>
        <begin position="429"/>
        <end position="441"/>
    </location>
</feature>
<comment type="similarity">
    <text evidence="2">Belongs to the WEB family.</text>
</comment>
<feature type="region of interest" description="Disordered" evidence="16">
    <location>
        <begin position="117"/>
        <end position="151"/>
    </location>
</feature>
<evidence type="ECO:0000256" key="11">
    <source>
        <dbReference type="ARBA" id="ARBA00023180"/>
    </source>
</evidence>
<feature type="region of interest" description="Disordered" evidence="16">
    <location>
        <begin position="424"/>
        <end position="458"/>
    </location>
</feature>
<comment type="subcellular location">
    <subcellularLocation>
        <location evidence="1">Secreted</location>
        <location evidence="1">Extracellular space</location>
    </subcellularLocation>
</comment>
<evidence type="ECO:0000256" key="2">
    <source>
        <dbReference type="ARBA" id="ARBA00005485"/>
    </source>
</evidence>
<dbReference type="EMBL" id="VDCV01000006">
    <property type="protein sequence ID" value="KAB5552234.1"/>
    <property type="molecule type" value="Genomic_DNA"/>
</dbReference>
<evidence type="ECO:0000256" key="5">
    <source>
        <dbReference type="ARBA" id="ARBA00022729"/>
    </source>
</evidence>
<feature type="compositionally biased region" description="Basic and acidic residues" evidence="16">
    <location>
        <begin position="123"/>
        <end position="138"/>
    </location>
</feature>
<dbReference type="PANTHER" id="PTHR32054">
    <property type="entry name" value="HEAVY CHAIN, PUTATIVE, EXPRESSED-RELATED-RELATED"/>
    <property type="match status" value="1"/>
</dbReference>
<keyword evidence="7" id="KW-0064">Aspartyl protease</keyword>
<feature type="domain" description="Saposin B-type" evidence="17">
    <location>
        <begin position="667"/>
        <end position="746"/>
    </location>
</feature>
<evidence type="ECO:0000256" key="1">
    <source>
        <dbReference type="ARBA" id="ARBA00004239"/>
    </source>
</evidence>
<evidence type="ECO:0000256" key="15">
    <source>
        <dbReference type="SAM" id="Coils"/>
    </source>
</evidence>
<feature type="compositionally biased region" description="Basic and acidic residues" evidence="16">
    <location>
        <begin position="505"/>
        <end position="522"/>
    </location>
</feature>
<dbReference type="GO" id="GO:0005829">
    <property type="term" value="C:cytosol"/>
    <property type="evidence" value="ECO:0007669"/>
    <property type="project" value="TreeGrafter"/>
</dbReference>
<dbReference type="InterPro" id="IPR008545">
    <property type="entry name" value="Web"/>
</dbReference>
<dbReference type="Pfam" id="PF03489">
    <property type="entry name" value="SapB_2"/>
    <property type="match status" value="1"/>
</dbReference>
<dbReference type="GO" id="GO:0006508">
    <property type="term" value="P:proteolysis"/>
    <property type="evidence" value="ECO:0007669"/>
    <property type="project" value="UniProtKB-KW"/>
</dbReference>
<evidence type="ECO:0000256" key="16">
    <source>
        <dbReference type="SAM" id="MobiDB-lite"/>
    </source>
</evidence>
<dbReference type="GO" id="GO:0005576">
    <property type="term" value="C:extracellular region"/>
    <property type="evidence" value="ECO:0007669"/>
    <property type="project" value="UniProtKB-SubCell"/>
</dbReference>
<accession>A0A5N5MAN6</accession>
<keyword evidence="11" id="KW-0325">Glycoprotein</keyword>
<keyword evidence="10" id="KW-1015">Disulfide bond</keyword>
<dbReference type="GO" id="GO:0009903">
    <property type="term" value="P:chloroplast avoidance movement"/>
    <property type="evidence" value="ECO:0007669"/>
    <property type="project" value="TreeGrafter"/>
</dbReference>
<dbReference type="InterPro" id="IPR008139">
    <property type="entry name" value="SaposinB_dom"/>
</dbReference>
<reference evidence="19" key="1">
    <citation type="journal article" date="2019" name="Gigascience">
        <title>De novo genome assembly of the endangered Acer yangbiense, a plant species with extremely small populations endemic to Yunnan Province, China.</title>
        <authorList>
            <person name="Yang J."/>
            <person name="Wariss H.M."/>
            <person name="Tao L."/>
            <person name="Zhang R."/>
            <person name="Yun Q."/>
            <person name="Hollingsworth P."/>
            <person name="Dao Z."/>
            <person name="Luo G."/>
            <person name="Guo H."/>
            <person name="Ma Y."/>
            <person name="Sun W."/>
        </authorList>
    </citation>
    <scope>NUCLEOTIDE SEQUENCE [LARGE SCALE GENOMIC DNA]</scope>
    <source>
        <strain evidence="19">cv. br00</strain>
    </source>
</reference>
<protein>
    <recommendedName>
        <fullName evidence="13">Pulmonary surfactant-associated protein B</fullName>
    </recommendedName>
    <alternativeName>
        <fullName evidence="14">Pulmonary surfactant-associated proteolipid SPL(Phe)</fullName>
    </alternativeName>
</protein>
<evidence type="ECO:0000256" key="7">
    <source>
        <dbReference type="ARBA" id="ARBA00022750"/>
    </source>
</evidence>
<evidence type="ECO:0000256" key="14">
    <source>
        <dbReference type="ARBA" id="ARBA00041785"/>
    </source>
</evidence>
<dbReference type="Proteomes" id="UP000326939">
    <property type="component" value="Chromosome 6"/>
</dbReference>
<evidence type="ECO:0000256" key="4">
    <source>
        <dbReference type="ARBA" id="ARBA00022670"/>
    </source>
</evidence>
<feature type="coiled-coil region" evidence="15">
    <location>
        <begin position="186"/>
        <end position="305"/>
    </location>
</feature>
<dbReference type="SUPFAM" id="SSF47862">
    <property type="entry name" value="Saposin"/>
    <property type="match status" value="2"/>
</dbReference>
<evidence type="ECO:0000313" key="19">
    <source>
        <dbReference type="Proteomes" id="UP000326939"/>
    </source>
</evidence>
<dbReference type="GO" id="GO:0009904">
    <property type="term" value="P:chloroplast accumulation movement"/>
    <property type="evidence" value="ECO:0007669"/>
    <property type="project" value="TreeGrafter"/>
</dbReference>
<dbReference type="GO" id="GO:0004190">
    <property type="term" value="F:aspartic-type endopeptidase activity"/>
    <property type="evidence" value="ECO:0007669"/>
    <property type="project" value="UniProtKB-KW"/>
</dbReference>
<dbReference type="Gene3D" id="1.10.225.10">
    <property type="entry name" value="Saposin-like"/>
    <property type="match status" value="2"/>
</dbReference>
<dbReference type="InterPro" id="IPR011001">
    <property type="entry name" value="Saposin-like"/>
</dbReference>
<gene>
    <name evidence="18" type="ORF">DKX38_009545</name>
</gene>
<dbReference type="PANTHER" id="PTHR32054:SF4">
    <property type="entry name" value="OS07G0677900 PROTEIN"/>
    <property type="match status" value="1"/>
</dbReference>
<dbReference type="AlphaFoldDB" id="A0A5N5MAN6"/>
<feature type="coiled-coil region" evidence="15">
    <location>
        <begin position="365"/>
        <end position="413"/>
    </location>
</feature>
<evidence type="ECO:0000256" key="8">
    <source>
        <dbReference type="ARBA" id="ARBA00023054"/>
    </source>
</evidence>